<proteinExistence type="predicted"/>
<accession>A0A9W8VGC4</accession>
<protein>
    <recommendedName>
        <fullName evidence="4">RRM domain-containing protein</fullName>
    </recommendedName>
</protein>
<name>A0A9W8VGC4_9HYPO</name>
<reference evidence="2" key="1">
    <citation type="submission" date="2022-09" db="EMBL/GenBank/DDBJ databases">
        <title>Fusarium specimens isolated from Avocado Roots.</title>
        <authorList>
            <person name="Stajich J."/>
            <person name="Roper C."/>
            <person name="Heimlech-Rivalta G."/>
        </authorList>
    </citation>
    <scope>NUCLEOTIDE SEQUENCE</scope>
    <source>
        <strain evidence="2">CF00136</strain>
    </source>
</reference>
<evidence type="ECO:0000313" key="2">
    <source>
        <dbReference type="EMBL" id="KAJ4264486.1"/>
    </source>
</evidence>
<dbReference type="OrthoDB" id="4743586at2759"/>
<feature type="region of interest" description="Disordered" evidence="1">
    <location>
        <begin position="129"/>
        <end position="182"/>
    </location>
</feature>
<evidence type="ECO:0008006" key="4">
    <source>
        <dbReference type="Google" id="ProtNLM"/>
    </source>
</evidence>
<gene>
    <name evidence="2" type="ORF">NW762_005686</name>
</gene>
<organism evidence="2 3">
    <name type="scientific">Fusarium torreyae</name>
    <dbReference type="NCBI Taxonomy" id="1237075"/>
    <lineage>
        <taxon>Eukaryota</taxon>
        <taxon>Fungi</taxon>
        <taxon>Dikarya</taxon>
        <taxon>Ascomycota</taxon>
        <taxon>Pezizomycotina</taxon>
        <taxon>Sordariomycetes</taxon>
        <taxon>Hypocreomycetidae</taxon>
        <taxon>Hypocreales</taxon>
        <taxon>Nectriaceae</taxon>
        <taxon>Fusarium</taxon>
    </lineage>
</organism>
<evidence type="ECO:0000256" key="1">
    <source>
        <dbReference type="SAM" id="MobiDB-lite"/>
    </source>
</evidence>
<dbReference type="GO" id="GO:0003676">
    <property type="term" value="F:nucleic acid binding"/>
    <property type="evidence" value="ECO:0007669"/>
    <property type="project" value="InterPro"/>
</dbReference>
<dbReference type="AlphaFoldDB" id="A0A9W8VGC4"/>
<dbReference type="SUPFAM" id="SSF54928">
    <property type="entry name" value="RNA-binding domain, RBD"/>
    <property type="match status" value="1"/>
</dbReference>
<dbReference type="EMBL" id="JAOQAZ010000008">
    <property type="protein sequence ID" value="KAJ4264486.1"/>
    <property type="molecule type" value="Genomic_DNA"/>
</dbReference>
<comment type="caution">
    <text evidence="2">The sequence shown here is derived from an EMBL/GenBank/DDBJ whole genome shotgun (WGS) entry which is preliminary data.</text>
</comment>
<keyword evidence="3" id="KW-1185">Reference proteome</keyword>
<dbReference type="Proteomes" id="UP001152049">
    <property type="component" value="Unassembled WGS sequence"/>
</dbReference>
<evidence type="ECO:0000313" key="3">
    <source>
        <dbReference type="Proteomes" id="UP001152049"/>
    </source>
</evidence>
<sequence>MFRHKTIQQLQKVIFEERRLVYLGSIPQDASKHDIEAFIDSQGFHDSVFYWWSLDSLQPASSEHDGKCAIEFASEGQAQDALRKLFNPVQTQSLSQMPPPVSVSPPLLLLKKNVSISPDVDQHRVVITPPKSHTAPTPQPCSTAPKVQPAPAFQPSSSANVVKAEPGSTATPSPPKQATDMDPVEIRKTLDNGDYPKVFMYSEGWGKADVRRAIMALDEDEGRWDRWVTGRDGVKRIRSEIHVLDPHNRGVIKTRILVFRNHNGRTQTKNIDSEEQPSFEADG</sequence>
<dbReference type="InterPro" id="IPR035979">
    <property type="entry name" value="RBD_domain_sf"/>
</dbReference>